<evidence type="ECO:0000313" key="2">
    <source>
        <dbReference type="EMBL" id="KAA0016674.1"/>
    </source>
</evidence>
<dbReference type="Proteomes" id="UP000466024">
    <property type="component" value="Unassembled WGS sequence"/>
</dbReference>
<organism evidence="2 3">
    <name type="scientific">Salinicola corii</name>
    <dbReference type="NCBI Taxonomy" id="2606937"/>
    <lineage>
        <taxon>Bacteria</taxon>
        <taxon>Pseudomonadati</taxon>
        <taxon>Pseudomonadota</taxon>
        <taxon>Gammaproteobacteria</taxon>
        <taxon>Oceanospirillales</taxon>
        <taxon>Halomonadaceae</taxon>
        <taxon>Salinicola</taxon>
    </lineage>
</organism>
<dbReference type="Gene3D" id="2.60.40.3940">
    <property type="match status" value="1"/>
</dbReference>
<sequence>MAIVFTITDAGRAALVDPDNNGTNAVVIAEVGLGSGRYAPTKDQTELKAPVKRVGTIAGQAVSDDTLHVTVQDETDDIYQVGEIGLFTDAGVLFAVYSQSDWIIEKAAPATLLLATDLVVESLDVSSITFGDAAFLNPPASTTVKGVLELATQEEVDAGKDGRRGVVPRTLKSFIDKVLKAYATVKQLTDHAASRDHPAANTNNQGMVELATYAETREGKDNSRAVTPAGLNSLTATTTRAGLVERATNAEALAGTDDVMPSAAQLHLAFNQYGLGTAVPVWPTSSLLDCDGVQTGLYFANGTHADKPGAAYGIIIHTITTPTTFAHQLFISGYGESQGSTIWSRQVGLGSNTGVSSGWGKYWSDKNQGSGSGLDADLLDGQHGSDYRNASKLNAGTVPAARLSGSYDIDVGGNAATVGGLKVGQFLRGDTGNDVLRFNNKEGGDYTNDGTVIFDHSHGLFLYMTSPPVGGEGAYSIMTAATTQAGANIEITGGKGKDSIARIAVKQGNGSGLDADKLDGVHASSFLRQDETDYLHADLHIANDGRIIVDRNGGLRIAGFGGDARHYIQGPNENGDDIFRITRLGDRDYEISMGYGGDFSELWHAKNLDPIRSGASDQTVGGGFNVSGSKLYFGNREHNLFDNDGAGNAGLQFGMDKDKSTATGAAVEFQADIDNTDNGAWRISLDSRKRSKGDSITFDQELVGHRAGLEWNGNRIWHEGDVVSQGGKSSGRRKLPNGDTEMWGYVTTATSEGSPTSVTFPYSFDSACHNVQITAVVNPNVDVILGINDSPSRTGFTAYASRQSETSDSSVPGFFWRAIGR</sequence>
<feature type="domain" description="Putative tail fiber protein gp53-like C-terminal" evidence="1">
    <location>
        <begin position="734"/>
        <end position="821"/>
    </location>
</feature>
<comment type="caution">
    <text evidence="2">The sequence shown here is derived from an EMBL/GenBank/DDBJ whole genome shotgun (WGS) entry which is preliminary data.</text>
</comment>
<keyword evidence="3" id="KW-1185">Reference proteome</keyword>
<dbReference type="AlphaFoldDB" id="A0A640WDC5"/>
<gene>
    <name evidence="2" type="ORF">F0A16_16505</name>
</gene>
<accession>A0A640WDC5</accession>
<reference evidence="2 3" key="1">
    <citation type="submission" date="2019-08" db="EMBL/GenBank/DDBJ databases">
        <title>Bioinformatics analysis of the strain L3 and L5.</title>
        <authorList>
            <person name="Li X."/>
        </authorList>
    </citation>
    <scope>NUCLEOTIDE SEQUENCE [LARGE SCALE GENOMIC DNA]</scope>
    <source>
        <strain evidence="2 3">L3</strain>
    </source>
</reference>
<proteinExistence type="predicted"/>
<name>A0A640WDC5_9GAMM</name>
<dbReference type="EMBL" id="VTPX01000010">
    <property type="protein sequence ID" value="KAA0016674.1"/>
    <property type="molecule type" value="Genomic_DNA"/>
</dbReference>
<evidence type="ECO:0000313" key="3">
    <source>
        <dbReference type="Proteomes" id="UP000466024"/>
    </source>
</evidence>
<dbReference type="InterPro" id="IPR054075">
    <property type="entry name" value="Gp53-like_C"/>
</dbReference>
<protein>
    <recommendedName>
        <fullName evidence="1">Putative tail fiber protein gp53-like C-terminal domain-containing protein</fullName>
    </recommendedName>
</protein>
<evidence type="ECO:0000259" key="1">
    <source>
        <dbReference type="Pfam" id="PF21882"/>
    </source>
</evidence>
<dbReference type="Pfam" id="PF21882">
    <property type="entry name" value="Gp53-like_C"/>
    <property type="match status" value="1"/>
</dbReference>
<dbReference type="RefSeq" id="WP_149436475.1">
    <property type="nucleotide sequence ID" value="NZ_VTPX01000010.1"/>
</dbReference>